<dbReference type="EMBL" id="CP013236">
    <property type="protein sequence ID" value="AMP14873.1"/>
    <property type="molecule type" value="Genomic_DNA"/>
</dbReference>
<keyword evidence="2" id="KW-1185">Reference proteome</keyword>
<accession>A0ABN4MCG2</accession>
<gene>
    <name evidence="1" type="ORF">CPter291_2616</name>
</gene>
<name>A0ABN4MCG2_9BURK</name>
<sequence>MFQLSRHTEQLLFEYFDFFVLSAFDSWSSFNLFSDSWKCLLNFLN</sequence>
<evidence type="ECO:0000313" key="2">
    <source>
        <dbReference type="Proteomes" id="UP000074914"/>
    </source>
</evidence>
<evidence type="ECO:0000313" key="1">
    <source>
        <dbReference type="EMBL" id="AMP14873.1"/>
    </source>
</evidence>
<reference evidence="1 2" key="1">
    <citation type="submission" date="2015-11" db="EMBL/GenBank/DDBJ databases">
        <title>Exploring the genomic traits of fungus-feeding bacterial genus Collimonas.</title>
        <authorList>
            <person name="Song C."/>
            <person name="Schmidt R."/>
            <person name="de Jager V."/>
            <person name="Krzyzanowska D."/>
            <person name="Jongedijk E."/>
            <person name="Cankar K."/>
            <person name="Beekwilder J."/>
            <person name="van Veen A."/>
            <person name="de Boer W."/>
            <person name="van Veen J.A."/>
            <person name="Garbeva P."/>
        </authorList>
    </citation>
    <scope>NUCLEOTIDE SEQUENCE [LARGE SCALE GENOMIC DNA]</scope>
    <source>
        <strain evidence="1 2">Ter291</strain>
    </source>
</reference>
<protein>
    <submittedName>
        <fullName evidence="1">Uncharacterized protein</fullName>
    </submittedName>
</protein>
<dbReference type="Proteomes" id="UP000074914">
    <property type="component" value="Chromosome"/>
</dbReference>
<proteinExistence type="predicted"/>
<organism evidence="1 2">
    <name type="scientific">Collimonas pratensis</name>
    <dbReference type="NCBI Taxonomy" id="279113"/>
    <lineage>
        <taxon>Bacteria</taxon>
        <taxon>Pseudomonadati</taxon>
        <taxon>Pseudomonadota</taxon>
        <taxon>Betaproteobacteria</taxon>
        <taxon>Burkholderiales</taxon>
        <taxon>Oxalobacteraceae</taxon>
        <taxon>Collimonas</taxon>
    </lineage>
</organism>